<organism evidence="3 4">
    <name type="scientific">Nocardioides marinisabuli</name>
    <dbReference type="NCBI Taxonomy" id="419476"/>
    <lineage>
        <taxon>Bacteria</taxon>
        <taxon>Bacillati</taxon>
        <taxon>Actinomycetota</taxon>
        <taxon>Actinomycetes</taxon>
        <taxon>Propionibacteriales</taxon>
        <taxon>Nocardioidaceae</taxon>
        <taxon>Nocardioides</taxon>
    </lineage>
</organism>
<feature type="domain" description="PPM-type phosphatase" evidence="2">
    <location>
        <begin position="301"/>
        <end position="515"/>
    </location>
</feature>
<gene>
    <name evidence="3" type="ORF">BKA08_000146</name>
</gene>
<comment type="caution">
    <text evidence="3">The sequence shown here is derived from an EMBL/GenBank/DDBJ whole genome shotgun (WGS) entry which is preliminary data.</text>
</comment>
<dbReference type="Gene3D" id="3.60.40.10">
    <property type="entry name" value="PPM-type phosphatase domain"/>
    <property type="match status" value="1"/>
</dbReference>
<protein>
    <submittedName>
        <fullName evidence="3">Serine phosphatase RsbU (Regulator of sigma subunit)</fullName>
    </submittedName>
</protein>
<name>A0A7Y9EXU8_9ACTN</name>
<evidence type="ECO:0000313" key="3">
    <source>
        <dbReference type="EMBL" id="NYD55908.1"/>
    </source>
</evidence>
<dbReference type="InterPro" id="IPR036457">
    <property type="entry name" value="PPM-type-like_dom_sf"/>
</dbReference>
<dbReference type="Proteomes" id="UP000516957">
    <property type="component" value="Unassembled WGS sequence"/>
</dbReference>
<dbReference type="GO" id="GO:0016791">
    <property type="term" value="F:phosphatase activity"/>
    <property type="evidence" value="ECO:0007669"/>
    <property type="project" value="TreeGrafter"/>
</dbReference>
<dbReference type="InterPro" id="IPR052016">
    <property type="entry name" value="Bact_Sigma-Reg"/>
</dbReference>
<reference evidence="3 4" key="1">
    <citation type="submission" date="2020-07" db="EMBL/GenBank/DDBJ databases">
        <title>Sequencing the genomes of 1000 actinobacteria strains.</title>
        <authorList>
            <person name="Klenk H.-P."/>
        </authorList>
    </citation>
    <scope>NUCLEOTIDE SEQUENCE [LARGE SCALE GENOMIC DNA]</scope>
    <source>
        <strain evidence="3 4">DSM 18965</strain>
    </source>
</reference>
<dbReference type="Pfam" id="PF08448">
    <property type="entry name" value="PAS_4"/>
    <property type="match status" value="1"/>
</dbReference>
<dbReference type="PANTHER" id="PTHR43156">
    <property type="entry name" value="STAGE II SPORULATION PROTEIN E-RELATED"/>
    <property type="match status" value="1"/>
</dbReference>
<dbReference type="InterPro" id="IPR001932">
    <property type="entry name" value="PPM-type_phosphatase-like_dom"/>
</dbReference>
<dbReference type="Gene3D" id="3.30.450.20">
    <property type="entry name" value="PAS domain"/>
    <property type="match status" value="1"/>
</dbReference>
<dbReference type="SMART" id="SM00331">
    <property type="entry name" value="PP2C_SIG"/>
    <property type="match status" value="1"/>
</dbReference>
<dbReference type="RefSeq" id="WP_179613868.1">
    <property type="nucleotide sequence ID" value="NZ_CP059163.1"/>
</dbReference>
<dbReference type="SUPFAM" id="SSF81606">
    <property type="entry name" value="PP2C-like"/>
    <property type="match status" value="1"/>
</dbReference>
<proteinExistence type="predicted"/>
<dbReference type="InterPro" id="IPR013656">
    <property type="entry name" value="PAS_4"/>
</dbReference>
<sequence length="517" mass="55725">MSRGEEPLWRLAGSLHPAYAAVDWAATGLGEPRDWSPALRSTLALALETRFAMALFWGPDQVLLYNEAFVGLIADKHPAALGRPTRDVFPEAWDQIGPMLHSVVEDATPTWVVDAEVPLRRSGFLEECYFTFSYSPVRGPDGAVEGAVDIVTETTRQVVARRRLQVLTRLDQGLARVSSTAGLVDLAVRVLGADPGDLSEVEAVPGAVADPVVLESVGAPGEGTVARIALPVPDPRAPQQHLRVRLSDRLALDEDYVDFLRSLAGALQQALELMAARDSDRRLSEALQRSLLTRPAHGPTLQVAVRYQPAAEKARVGGDWYDAYVLPDGALAVMVGDVAGHDQHAAAAMGQLRNLTRGVAYSARLALPARVLSDLDRAMAGLGVDEVATAVLAVVEDGGPDGQLLHWSNAGHPPPVVVEADGSVRLLEDVPDLLLGLDPETRRADHRLRLRPGDTLLLYTDGLVERRDAALADGLAWLVATLEGWGDRDPEDLCDHLLTEVGQHEDDLVLLALRART</sequence>
<dbReference type="PANTHER" id="PTHR43156:SF2">
    <property type="entry name" value="STAGE II SPORULATION PROTEIN E"/>
    <property type="match status" value="1"/>
</dbReference>
<dbReference type="EMBL" id="JACCBE010000001">
    <property type="protein sequence ID" value="NYD55908.1"/>
    <property type="molecule type" value="Genomic_DNA"/>
</dbReference>
<evidence type="ECO:0000256" key="1">
    <source>
        <dbReference type="ARBA" id="ARBA00022801"/>
    </source>
</evidence>
<evidence type="ECO:0000313" key="4">
    <source>
        <dbReference type="Proteomes" id="UP000516957"/>
    </source>
</evidence>
<dbReference type="Pfam" id="PF07228">
    <property type="entry name" value="SpoIIE"/>
    <property type="match status" value="1"/>
</dbReference>
<keyword evidence="1" id="KW-0378">Hydrolase</keyword>
<dbReference type="AlphaFoldDB" id="A0A7Y9EXU8"/>
<evidence type="ECO:0000259" key="2">
    <source>
        <dbReference type="SMART" id="SM00331"/>
    </source>
</evidence>
<accession>A0A7Y9EXU8</accession>
<keyword evidence="4" id="KW-1185">Reference proteome</keyword>